<evidence type="ECO:0000313" key="3">
    <source>
        <dbReference type="EMBL" id="KAF9543925.1"/>
    </source>
</evidence>
<sequence length="295" mass="33129">MKFDKMPSLSWFVFVAILLVSFGTASDDMVSAAPVPASADEPSIRVRGQYPTSFPKGQYHTGSSKKVAPTGHSKRVFPTNTETFRIAVPIEGPFRFNPSVIGLPVEAPLIFKRQDGDIFKTVPESHPIELNEEDDEGDKIPLSRRRMINDSSIRWINPANFKRRDLLSSAATTSEEEPESDSESESVDYGLSKRRMQVNGAVRYVNPADVRKRDLPSSPSTTITTEEESEEGAALSKRRMVKSGQIQTVHPDDYMKRDLSSTTPEEEEEEDYVALSKRRMMIDRPYGGMLEAEYE</sequence>
<proteinExistence type="predicted"/>
<evidence type="ECO:0000313" key="4">
    <source>
        <dbReference type="Proteomes" id="UP000723463"/>
    </source>
</evidence>
<keyword evidence="2" id="KW-0732">Signal</keyword>
<keyword evidence="4" id="KW-1185">Reference proteome</keyword>
<feature type="chain" id="PRO_5040511773" evidence="2">
    <location>
        <begin position="26"/>
        <end position="295"/>
    </location>
</feature>
<organism evidence="3 4">
    <name type="scientific">Mortierella hygrophila</name>
    <dbReference type="NCBI Taxonomy" id="979708"/>
    <lineage>
        <taxon>Eukaryota</taxon>
        <taxon>Fungi</taxon>
        <taxon>Fungi incertae sedis</taxon>
        <taxon>Mucoromycota</taxon>
        <taxon>Mortierellomycotina</taxon>
        <taxon>Mortierellomycetes</taxon>
        <taxon>Mortierellales</taxon>
        <taxon>Mortierellaceae</taxon>
        <taxon>Mortierella</taxon>
    </lineage>
</organism>
<comment type="caution">
    <text evidence="3">The sequence shown here is derived from an EMBL/GenBank/DDBJ whole genome shotgun (WGS) entry which is preliminary data.</text>
</comment>
<dbReference type="Proteomes" id="UP000723463">
    <property type="component" value="Unassembled WGS sequence"/>
</dbReference>
<feature type="region of interest" description="Disordered" evidence="1">
    <location>
        <begin position="211"/>
        <end position="234"/>
    </location>
</feature>
<feature type="compositionally biased region" description="Acidic residues" evidence="1">
    <location>
        <begin position="174"/>
        <end position="186"/>
    </location>
</feature>
<name>A0A9P6F702_9FUNG</name>
<accession>A0A9P6F702</accession>
<dbReference type="AlphaFoldDB" id="A0A9P6F702"/>
<protein>
    <submittedName>
        <fullName evidence="3">Uncharacterized protein</fullName>
    </submittedName>
</protein>
<feature type="region of interest" description="Disordered" evidence="1">
    <location>
        <begin position="169"/>
        <end position="191"/>
    </location>
</feature>
<evidence type="ECO:0000256" key="1">
    <source>
        <dbReference type="SAM" id="MobiDB-lite"/>
    </source>
</evidence>
<feature type="signal peptide" evidence="2">
    <location>
        <begin position="1"/>
        <end position="25"/>
    </location>
</feature>
<dbReference type="EMBL" id="JAAAXW010000102">
    <property type="protein sequence ID" value="KAF9543925.1"/>
    <property type="molecule type" value="Genomic_DNA"/>
</dbReference>
<reference evidence="3" key="1">
    <citation type="journal article" date="2020" name="Fungal Divers.">
        <title>Resolving the Mortierellaceae phylogeny through synthesis of multi-gene phylogenetics and phylogenomics.</title>
        <authorList>
            <person name="Vandepol N."/>
            <person name="Liber J."/>
            <person name="Desiro A."/>
            <person name="Na H."/>
            <person name="Kennedy M."/>
            <person name="Barry K."/>
            <person name="Grigoriev I.V."/>
            <person name="Miller A.N."/>
            <person name="O'Donnell K."/>
            <person name="Stajich J.E."/>
            <person name="Bonito G."/>
        </authorList>
    </citation>
    <scope>NUCLEOTIDE SEQUENCE</scope>
    <source>
        <strain evidence="3">NRRL 2591</strain>
    </source>
</reference>
<evidence type="ECO:0000256" key="2">
    <source>
        <dbReference type="SAM" id="SignalP"/>
    </source>
</evidence>
<feature type="region of interest" description="Disordered" evidence="1">
    <location>
        <begin position="254"/>
        <end position="273"/>
    </location>
</feature>
<gene>
    <name evidence="3" type="ORF">EC957_000376</name>
</gene>